<keyword evidence="2" id="KW-0560">Oxidoreductase</keyword>
<dbReference type="RefSeq" id="WP_169247584.1">
    <property type="nucleotide sequence ID" value="NZ_SPMZ01000011.1"/>
</dbReference>
<dbReference type="Proteomes" id="UP000760480">
    <property type="component" value="Unassembled WGS sequence"/>
</dbReference>
<evidence type="ECO:0000313" key="5">
    <source>
        <dbReference type="Proteomes" id="UP000760480"/>
    </source>
</evidence>
<dbReference type="InterPro" id="IPR011896">
    <property type="entry name" value="OFOB"/>
</dbReference>
<dbReference type="SUPFAM" id="SSF52518">
    <property type="entry name" value="Thiamin diphosphate-binding fold (THDP-binding)"/>
    <property type="match status" value="1"/>
</dbReference>
<dbReference type="PANTHER" id="PTHR48084">
    <property type="entry name" value="2-OXOGLUTARATE OXIDOREDUCTASE SUBUNIT KORB-RELATED"/>
    <property type="match status" value="1"/>
</dbReference>
<keyword evidence="5" id="KW-1185">Reference proteome</keyword>
<gene>
    <name evidence="4" type="ORF">E4P82_03405</name>
</gene>
<evidence type="ECO:0000256" key="1">
    <source>
        <dbReference type="ARBA" id="ARBA00001966"/>
    </source>
</evidence>
<name>A0ABX1TG25_9GAMM</name>
<dbReference type="InterPro" id="IPR051457">
    <property type="entry name" value="2-oxoacid:Fd_oxidoreductase"/>
</dbReference>
<proteinExistence type="predicted"/>
<dbReference type="Gene3D" id="3.40.50.970">
    <property type="match status" value="1"/>
</dbReference>
<dbReference type="CDD" id="cd03375">
    <property type="entry name" value="TPP_OGFOR"/>
    <property type="match status" value="1"/>
</dbReference>
<feature type="domain" description="Thiamine pyrophosphate enzyme TPP-binding" evidence="3">
    <location>
        <begin position="57"/>
        <end position="204"/>
    </location>
</feature>
<dbReference type="Pfam" id="PF02775">
    <property type="entry name" value="TPP_enzyme_C"/>
    <property type="match status" value="1"/>
</dbReference>
<sequence length="279" mass="29778">MNKAEPLIARYSHKDYKSAVKPIWCPGCGHFGVESSLFRALAYLELPPEQVAVVSGIGCSSRIPAYTQCYGFHGVHGRAPAVATGLKLARPELTVIVTSGDGDAFSIGGNHFIHACRRNVDMTLLVMDNEVYGMTKGQPSPTTPADWDSKIAPGGTGVNPFAPLAVALASGANFIARGFSGDPNGVARLLVEAIQHPGFSFVQVLSPCVTYRPEEKFWKKMVHSSSVEPTHDPAVAGHRLLSDDGFTTGVFYIGNRPTYTATVGTSDNDLSAIEEELAI</sequence>
<dbReference type="PANTHER" id="PTHR48084:SF4">
    <property type="entry name" value="2-OXOGLUTARATE OXIDOREDUCTASE SUBUNIT KORB"/>
    <property type="match status" value="1"/>
</dbReference>
<accession>A0ABX1TG25</accession>
<protein>
    <submittedName>
        <fullName evidence="4">2-oxoacid:ferredoxin oxidoreductase subunit beta</fullName>
    </submittedName>
</protein>
<dbReference type="InterPro" id="IPR011766">
    <property type="entry name" value="TPP_enzyme_TPP-bd"/>
</dbReference>
<dbReference type="InterPro" id="IPR029061">
    <property type="entry name" value="THDP-binding"/>
</dbReference>
<comment type="cofactor">
    <cofactor evidence="1">
        <name>[4Fe-4S] cluster</name>
        <dbReference type="ChEBI" id="CHEBI:49883"/>
    </cofactor>
</comment>
<dbReference type="NCBIfam" id="TIGR02177">
    <property type="entry name" value="PorB_KorB"/>
    <property type="match status" value="1"/>
</dbReference>
<organism evidence="4 5">
    <name type="scientific">Candidatus Competibacter phosphatis</name>
    <dbReference type="NCBI Taxonomy" id="221280"/>
    <lineage>
        <taxon>Bacteria</taxon>
        <taxon>Pseudomonadati</taxon>
        <taxon>Pseudomonadota</taxon>
        <taxon>Gammaproteobacteria</taxon>
        <taxon>Candidatus Competibacteraceae</taxon>
        <taxon>Candidatus Competibacter</taxon>
    </lineage>
</organism>
<evidence type="ECO:0000313" key="4">
    <source>
        <dbReference type="EMBL" id="NMQ18325.1"/>
    </source>
</evidence>
<evidence type="ECO:0000259" key="3">
    <source>
        <dbReference type="Pfam" id="PF02775"/>
    </source>
</evidence>
<reference evidence="4 5" key="1">
    <citation type="submission" date="2019-03" db="EMBL/GenBank/DDBJ databases">
        <title>Metabolic reconstructions from genomes of highly enriched 'Candidatus Accumulibacter' and 'Candidatus Competibacter' bioreactor populations.</title>
        <authorList>
            <person name="Annavajhala M.K."/>
            <person name="Welles L."/>
            <person name="Abbas B."/>
            <person name="Sorokin D."/>
            <person name="Park H."/>
            <person name="Van Loosdrecht M."/>
            <person name="Chandran K."/>
        </authorList>
    </citation>
    <scope>NUCLEOTIDE SEQUENCE [LARGE SCALE GENOMIC DNA]</scope>
    <source>
        <strain evidence="4 5">SBR_G</strain>
    </source>
</reference>
<comment type="caution">
    <text evidence="4">The sequence shown here is derived from an EMBL/GenBank/DDBJ whole genome shotgun (WGS) entry which is preliminary data.</text>
</comment>
<evidence type="ECO:0000256" key="2">
    <source>
        <dbReference type="ARBA" id="ARBA00023002"/>
    </source>
</evidence>
<dbReference type="EMBL" id="SPMZ01000011">
    <property type="protein sequence ID" value="NMQ18325.1"/>
    <property type="molecule type" value="Genomic_DNA"/>
</dbReference>